<gene>
    <name evidence="1" type="ORF">FAK_37100</name>
</gene>
<name>A0AAU9EU53_9BACT</name>
<keyword evidence="2" id="KW-1185">Reference proteome</keyword>
<protein>
    <submittedName>
        <fullName evidence="1">Uncharacterized protein</fullName>
    </submittedName>
</protein>
<dbReference type="RefSeq" id="WP_338602771.1">
    <property type="nucleotide sequence ID" value="NZ_AP028679.1"/>
</dbReference>
<evidence type="ECO:0000313" key="1">
    <source>
        <dbReference type="EMBL" id="BEQ16644.1"/>
    </source>
</evidence>
<proteinExistence type="predicted"/>
<reference evidence="2" key="1">
    <citation type="journal article" date="2023" name="Arch. Microbiol.">
        <title>Desulfoferula mesophilus gen. nov. sp. nov., a mesophilic sulfate-reducing bacterium isolated from a brackish lake sediment.</title>
        <authorList>
            <person name="Watanabe T."/>
            <person name="Yabe T."/>
            <person name="Tsuji J.M."/>
            <person name="Fukui M."/>
        </authorList>
    </citation>
    <scope>NUCLEOTIDE SEQUENCE [LARGE SCALE GENOMIC DNA]</scope>
    <source>
        <strain evidence="2">12FAK</strain>
    </source>
</reference>
<dbReference type="KEGG" id="dmp:FAK_37100"/>
<dbReference type="EMBL" id="AP028679">
    <property type="protein sequence ID" value="BEQ16644.1"/>
    <property type="molecule type" value="Genomic_DNA"/>
</dbReference>
<dbReference type="Proteomes" id="UP001366166">
    <property type="component" value="Chromosome"/>
</dbReference>
<sequence>MDLTQVINNSRDLARRFVAQGHDTVRLPVFSFGDWQAIYRRPSDGNSLAEFRRQAKQNWYLMHFLREMKVEVVPVPVAAGPFGQWAEDSEHNLADPHDLAHAVGEFVNDPNTPPATCRHGSLNSAYDGLGGMATITVFGEEGGVPEVMTVVQHSMEGQVLQSLQLAAVDFSPEAAWEEAKKFLDRVKPQRVYHDEKVRQPEYCADCNGLMVSVASPEEVAASH</sequence>
<evidence type="ECO:0000313" key="2">
    <source>
        <dbReference type="Proteomes" id="UP001366166"/>
    </source>
</evidence>
<organism evidence="1 2">
    <name type="scientific">Desulfoferula mesophila</name>
    <dbReference type="NCBI Taxonomy" id="3058419"/>
    <lineage>
        <taxon>Bacteria</taxon>
        <taxon>Pseudomonadati</taxon>
        <taxon>Thermodesulfobacteriota</taxon>
        <taxon>Desulfarculia</taxon>
        <taxon>Desulfarculales</taxon>
        <taxon>Desulfarculaceae</taxon>
        <taxon>Desulfoferula</taxon>
    </lineage>
</organism>
<dbReference type="AlphaFoldDB" id="A0AAU9EU53"/>
<accession>A0AAU9EU53</accession>